<evidence type="ECO:0008006" key="4">
    <source>
        <dbReference type="Google" id="ProtNLM"/>
    </source>
</evidence>
<feature type="chain" id="PRO_5041917863" description="DUF4906 domain-containing protein" evidence="1">
    <location>
        <begin position="25"/>
        <end position="126"/>
    </location>
</feature>
<accession>A0AAD1F793</accession>
<evidence type="ECO:0000313" key="2">
    <source>
        <dbReference type="EMBL" id="BAR95721.1"/>
    </source>
</evidence>
<proteinExistence type="predicted"/>
<sequence>MRKIHFCTRTFALIALALIIASCANDETEQENAAKKLDAKGMTEFVVVDDETNAKALSTIRTSGEYTGSSIKFYWTSNDRLWINNSAATPPIKGSKRSDIPTSGGKVTAAKFYSRKYAVWLFARVS</sequence>
<gene>
    <name evidence="2" type="ORF">PI172_0993</name>
</gene>
<evidence type="ECO:0000256" key="1">
    <source>
        <dbReference type="SAM" id="SignalP"/>
    </source>
</evidence>
<keyword evidence="1" id="KW-0732">Signal</keyword>
<feature type="signal peptide" evidence="1">
    <location>
        <begin position="1"/>
        <end position="24"/>
    </location>
</feature>
<evidence type="ECO:0000313" key="3">
    <source>
        <dbReference type="Proteomes" id="UP000067008"/>
    </source>
</evidence>
<dbReference type="RefSeq" id="WP_014710181.1">
    <property type="nucleotide sequence ID" value="NZ_AP014925.1"/>
</dbReference>
<dbReference type="EMBL" id="AP014925">
    <property type="protein sequence ID" value="BAR95721.1"/>
    <property type="molecule type" value="Genomic_DNA"/>
</dbReference>
<name>A0AAD1F793_PREIN</name>
<protein>
    <recommendedName>
        <fullName evidence="4">DUF4906 domain-containing protein</fullName>
    </recommendedName>
</protein>
<dbReference type="Proteomes" id="UP000067008">
    <property type="component" value="Chromosome 2"/>
</dbReference>
<dbReference type="PROSITE" id="PS51257">
    <property type="entry name" value="PROKAR_LIPOPROTEIN"/>
    <property type="match status" value="1"/>
</dbReference>
<organism evidence="2 3">
    <name type="scientific">Prevotella intermedia</name>
    <dbReference type="NCBI Taxonomy" id="28131"/>
    <lineage>
        <taxon>Bacteria</taxon>
        <taxon>Pseudomonadati</taxon>
        <taxon>Bacteroidota</taxon>
        <taxon>Bacteroidia</taxon>
        <taxon>Bacteroidales</taxon>
        <taxon>Prevotellaceae</taxon>
        <taxon>Prevotella</taxon>
    </lineage>
</organism>
<reference evidence="2 3" key="1">
    <citation type="submission" date="2015-07" db="EMBL/GenBank/DDBJ databases">
        <title>Complete genome sequence of Prevotella intermedia strain 17-2.</title>
        <authorList>
            <person name="Nambu T."/>
        </authorList>
    </citation>
    <scope>NUCLEOTIDE SEQUENCE [LARGE SCALE GENOMIC DNA]</scope>
    <source>
        <strain evidence="2 3">17-2</strain>
    </source>
</reference>
<dbReference type="AlphaFoldDB" id="A0AAD1F793"/>